<dbReference type="EMBL" id="CADCVO010000118">
    <property type="protein sequence ID" value="CAA9475657.1"/>
    <property type="molecule type" value="Genomic_DNA"/>
</dbReference>
<feature type="non-terminal residue" evidence="2">
    <location>
        <position position="1"/>
    </location>
</feature>
<feature type="region of interest" description="Disordered" evidence="1">
    <location>
        <begin position="1"/>
        <end position="83"/>
    </location>
</feature>
<dbReference type="AlphaFoldDB" id="A0A6J4RNX0"/>
<gene>
    <name evidence="2" type="ORF">AVDCRST_MAG13-795</name>
</gene>
<organism evidence="2">
    <name type="scientific">uncultured Solirubrobacteraceae bacterium</name>
    <dbReference type="NCBI Taxonomy" id="1162706"/>
    <lineage>
        <taxon>Bacteria</taxon>
        <taxon>Bacillati</taxon>
        <taxon>Actinomycetota</taxon>
        <taxon>Thermoleophilia</taxon>
        <taxon>Solirubrobacterales</taxon>
        <taxon>Solirubrobacteraceae</taxon>
        <taxon>environmental samples</taxon>
    </lineage>
</organism>
<keyword evidence="2" id="KW-0645">Protease</keyword>
<dbReference type="GO" id="GO:0006508">
    <property type="term" value="P:proteolysis"/>
    <property type="evidence" value="ECO:0007669"/>
    <property type="project" value="UniProtKB-KW"/>
</dbReference>
<reference evidence="2" key="1">
    <citation type="submission" date="2020-02" db="EMBL/GenBank/DDBJ databases">
        <authorList>
            <person name="Meier V. D."/>
        </authorList>
    </citation>
    <scope>NUCLEOTIDE SEQUENCE</scope>
    <source>
        <strain evidence="2">AVDCRST_MAG13</strain>
    </source>
</reference>
<proteinExistence type="predicted"/>
<accession>A0A6J4RNX0</accession>
<feature type="compositionally biased region" description="Basic residues" evidence="1">
    <location>
        <begin position="57"/>
        <end position="71"/>
    </location>
</feature>
<keyword evidence="2" id="KW-0378">Hydrolase</keyword>
<evidence type="ECO:0000256" key="1">
    <source>
        <dbReference type="SAM" id="MobiDB-lite"/>
    </source>
</evidence>
<feature type="non-terminal residue" evidence="2">
    <location>
        <position position="83"/>
    </location>
</feature>
<name>A0A6J4RNX0_9ACTN</name>
<protein>
    <submittedName>
        <fullName evidence="2">ATP-dependent Clp protease proteolytic subunit</fullName>
        <ecNumber evidence="2">3.4.21.92</ecNumber>
    </submittedName>
</protein>
<evidence type="ECO:0000313" key="2">
    <source>
        <dbReference type="EMBL" id="CAA9475657.1"/>
    </source>
</evidence>
<dbReference type="EC" id="3.4.21.92" evidence="2"/>
<dbReference type="GO" id="GO:0004252">
    <property type="term" value="F:serine-type endopeptidase activity"/>
    <property type="evidence" value="ECO:0007669"/>
    <property type="project" value="UniProtKB-EC"/>
</dbReference>
<sequence length="83" mass="9462">EPPCPDGGRADVARRARVRHLLPPAQRADHLPRDPRRRPDRQPDRRAAPAPGVRGPRQGHLHLHQLARRVGVRGPRDLRHDEL</sequence>
<feature type="compositionally biased region" description="Basic and acidic residues" evidence="1">
    <location>
        <begin position="74"/>
        <end position="83"/>
    </location>
</feature>